<dbReference type="AlphaFoldDB" id="A0AAD8YGN0"/>
<evidence type="ECO:0000313" key="3">
    <source>
        <dbReference type="Proteomes" id="UP001224775"/>
    </source>
</evidence>
<sequence length="238" mass="26075">MAREDTPLLLDSGDAKEEDAQEISSIIDDAIDTLHLAAPIFISRLSASLLDNVLELKPGIGTGIFEDILLCTGDDIDWCNGLLSNVTFLSAQRIMRPEVTTSMIALGFNLLLGSIFVLGFPIPGFDGLGFKACPIVTVTVVWIQSIVLWTFFRDILKKDSSFSISKRDGAVQKHNFISSMIDGITLDRICTFSALYFPAALSSASDFWRMGLIGTVAATLGEREVGLFNASYRILWIR</sequence>
<keyword evidence="3" id="KW-1185">Reference proteome</keyword>
<reference evidence="2" key="1">
    <citation type="submission" date="2023-06" db="EMBL/GenBank/DDBJ databases">
        <title>Survivors Of The Sea: Transcriptome response of Skeletonema marinoi to long-term dormancy.</title>
        <authorList>
            <person name="Pinder M.I.M."/>
            <person name="Kourtchenko O."/>
            <person name="Robertson E.K."/>
            <person name="Larsson T."/>
            <person name="Maumus F."/>
            <person name="Osuna-Cruz C.M."/>
            <person name="Vancaester E."/>
            <person name="Stenow R."/>
            <person name="Vandepoele K."/>
            <person name="Ploug H."/>
            <person name="Bruchert V."/>
            <person name="Godhe A."/>
            <person name="Topel M."/>
        </authorList>
    </citation>
    <scope>NUCLEOTIDE SEQUENCE</scope>
    <source>
        <strain evidence="2">R05AC</strain>
    </source>
</reference>
<feature type="transmembrane region" description="Helical" evidence="1">
    <location>
        <begin position="103"/>
        <end position="122"/>
    </location>
</feature>
<feature type="transmembrane region" description="Helical" evidence="1">
    <location>
        <begin position="128"/>
        <end position="152"/>
    </location>
</feature>
<protein>
    <submittedName>
        <fullName evidence="2">Uncharacterized protein</fullName>
    </submittedName>
</protein>
<dbReference type="Proteomes" id="UP001224775">
    <property type="component" value="Unassembled WGS sequence"/>
</dbReference>
<proteinExistence type="predicted"/>
<gene>
    <name evidence="2" type="ORF">QTG54_004480</name>
</gene>
<keyword evidence="1" id="KW-1133">Transmembrane helix</keyword>
<accession>A0AAD8YGN0</accession>
<evidence type="ECO:0000313" key="2">
    <source>
        <dbReference type="EMBL" id="KAK1745189.1"/>
    </source>
</evidence>
<evidence type="ECO:0000256" key="1">
    <source>
        <dbReference type="SAM" id="Phobius"/>
    </source>
</evidence>
<keyword evidence="1" id="KW-0472">Membrane</keyword>
<comment type="caution">
    <text evidence="2">The sequence shown here is derived from an EMBL/GenBank/DDBJ whole genome shotgun (WGS) entry which is preliminary data.</text>
</comment>
<keyword evidence="1" id="KW-0812">Transmembrane</keyword>
<organism evidence="2 3">
    <name type="scientific">Skeletonema marinoi</name>
    <dbReference type="NCBI Taxonomy" id="267567"/>
    <lineage>
        <taxon>Eukaryota</taxon>
        <taxon>Sar</taxon>
        <taxon>Stramenopiles</taxon>
        <taxon>Ochrophyta</taxon>
        <taxon>Bacillariophyta</taxon>
        <taxon>Coscinodiscophyceae</taxon>
        <taxon>Thalassiosirophycidae</taxon>
        <taxon>Thalassiosirales</taxon>
        <taxon>Skeletonemataceae</taxon>
        <taxon>Skeletonema</taxon>
        <taxon>Skeletonema marinoi-dohrnii complex</taxon>
    </lineage>
</organism>
<dbReference type="EMBL" id="JATAAI010000006">
    <property type="protein sequence ID" value="KAK1745189.1"/>
    <property type="molecule type" value="Genomic_DNA"/>
</dbReference>
<name>A0AAD8YGN0_9STRA</name>